<dbReference type="PROSITE" id="PS50954">
    <property type="entry name" value="LEM"/>
    <property type="match status" value="1"/>
</dbReference>
<keyword evidence="5" id="KW-1053">Target membrane</keyword>
<dbReference type="GO" id="GO:0005737">
    <property type="term" value="C:cytoplasm"/>
    <property type="evidence" value="ECO:0007669"/>
    <property type="project" value="TreeGrafter"/>
</dbReference>
<evidence type="ECO:0000256" key="4">
    <source>
        <dbReference type="ARBA" id="ARBA00023028"/>
    </source>
</evidence>
<evidence type="ECO:0000256" key="5">
    <source>
        <dbReference type="ARBA" id="ARBA00023298"/>
    </source>
</evidence>
<dbReference type="AlphaFoldDB" id="A0A6G1SHW2"/>
<dbReference type="Gene3D" id="1.25.40.20">
    <property type="entry name" value="Ankyrin repeat-containing domain"/>
    <property type="match status" value="1"/>
</dbReference>
<reference evidence="8" key="1">
    <citation type="submission" date="2018-10" db="EMBL/GenBank/DDBJ databases">
        <title>Transcriptome assembly of Aceria tosichella (Wheat curl mite) Type 2.</title>
        <authorList>
            <person name="Scully E.D."/>
            <person name="Geib S.M."/>
            <person name="Palmer N.A."/>
            <person name="Gupta A.K."/>
            <person name="Sarath G."/>
            <person name="Tatineni S."/>
        </authorList>
    </citation>
    <scope>NUCLEOTIDE SEQUENCE</scope>
    <source>
        <strain evidence="8">LincolnNE</strain>
    </source>
</reference>
<dbReference type="EMBL" id="GGYP01004729">
    <property type="protein sequence ID" value="MDE49500.1"/>
    <property type="molecule type" value="Transcribed_RNA"/>
</dbReference>
<keyword evidence="4" id="KW-0638">Presynaptic neurotoxin</keyword>
<dbReference type="CDD" id="cd10454">
    <property type="entry name" value="GIY-YIG_COG3680_Meta"/>
    <property type="match status" value="1"/>
</dbReference>
<feature type="domain" description="LEM" evidence="7">
    <location>
        <begin position="218"/>
        <end position="262"/>
    </location>
</feature>
<dbReference type="SUPFAM" id="SSF63451">
    <property type="entry name" value="LEM domain"/>
    <property type="match status" value="1"/>
</dbReference>
<name>A0A6G1SHW2_9ACAR</name>
<dbReference type="Pfam" id="PF03020">
    <property type="entry name" value="LEM"/>
    <property type="match status" value="1"/>
</dbReference>
<evidence type="ECO:0000256" key="1">
    <source>
        <dbReference type="ARBA" id="ARBA00004175"/>
    </source>
</evidence>
<evidence type="ECO:0000256" key="2">
    <source>
        <dbReference type="ARBA" id="ARBA00022483"/>
    </source>
</evidence>
<dbReference type="SUPFAM" id="SSF48403">
    <property type="entry name" value="Ankyrin repeat"/>
    <property type="match status" value="1"/>
</dbReference>
<evidence type="ECO:0000256" key="3">
    <source>
        <dbReference type="ARBA" id="ARBA00022537"/>
    </source>
</evidence>
<evidence type="ECO:0000313" key="8">
    <source>
        <dbReference type="EMBL" id="MDE49500.1"/>
    </source>
</evidence>
<dbReference type="GO" id="GO:0004520">
    <property type="term" value="F:DNA endonuclease activity"/>
    <property type="evidence" value="ECO:0007669"/>
    <property type="project" value="TreeGrafter"/>
</dbReference>
<keyword evidence="5" id="KW-0472">Membrane</keyword>
<evidence type="ECO:0000259" key="7">
    <source>
        <dbReference type="PROSITE" id="PS50954"/>
    </source>
</evidence>
<feature type="repeat" description="ANK" evidence="6">
    <location>
        <begin position="79"/>
        <end position="111"/>
    </location>
</feature>
<dbReference type="CDD" id="cd12934">
    <property type="entry name" value="LEM"/>
    <property type="match status" value="1"/>
</dbReference>
<dbReference type="Gene3D" id="1.10.720.40">
    <property type="match status" value="1"/>
</dbReference>
<sequence length="508" mass="57759">MDIADVIALSMRDGDFKTIKAYIETLSSINQYVHKDSDSRLNLLHLAAGIESDHRESVIELLLEYRADLNYPARSDGINNVRALHIAAMWGYDLTVKLLLYHGADASLRDRKGMSPIDYASVYDNYLCISLLIRYGSLNSTTTAWSAIMDSSIGESDADSSFENCLYLTALDLDGDNPATKNYQENCDKLSQVTSILSDQDADEDDDDYDPLDSINEDDIDLNIDNHKLRTELRRLGRHAGPITDTTKRLYCKLLARLAKEDKELVYSPRTTNRCQLNGYSIELNSILTGRFSIKQALELEREFIRVSGSKPYHGPKQFFNYILIDPRITQNLPEQALEASDSDTSRIASPDGQVLKPKHVMGKVNRKFNPKLFTKFIESIFYIGKGQKKRDLVHLYDALADRGSITHKKIERIRSIWADGYGVVSLHLFHNITDKEALTREALMIETIGLNNLTNLLHGSVQLRLGWNEHQRKLLGALLMTRAYTQLLNEGERQLRRNDLKIDQNNK</sequence>
<dbReference type="InterPro" id="IPR003887">
    <property type="entry name" value="LEM_dom"/>
</dbReference>
<dbReference type="InterPro" id="IPR034998">
    <property type="entry name" value="ANKLE1"/>
</dbReference>
<dbReference type="InterPro" id="IPR002110">
    <property type="entry name" value="Ankyrin_rpt"/>
</dbReference>
<dbReference type="PROSITE" id="PS50297">
    <property type="entry name" value="ANK_REP_REGION"/>
    <property type="match status" value="1"/>
</dbReference>
<dbReference type="GO" id="GO:0005654">
    <property type="term" value="C:nucleoplasm"/>
    <property type="evidence" value="ECO:0007669"/>
    <property type="project" value="TreeGrafter"/>
</dbReference>
<keyword evidence="4" id="KW-0528">Neurotoxin</keyword>
<dbReference type="InterPro" id="IPR011015">
    <property type="entry name" value="LEM/LEM-like_dom_sf"/>
</dbReference>
<dbReference type="PANTHER" id="PTHR46427:SF1">
    <property type="entry name" value="ANKYRIN REPEAT AND LEM DOMAIN-CONTAINING PROTEIN 1"/>
    <property type="match status" value="1"/>
</dbReference>
<proteinExistence type="predicted"/>
<dbReference type="PROSITE" id="PS50088">
    <property type="entry name" value="ANK_REPEAT"/>
    <property type="match status" value="1"/>
</dbReference>
<dbReference type="GO" id="GO:0000724">
    <property type="term" value="P:double-strand break repair via homologous recombination"/>
    <property type="evidence" value="ECO:0007669"/>
    <property type="project" value="TreeGrafter"/>
</dbReference>
<dbReference type="Pfam" id="PF22945">
    <property type="entry name" value="LEM-3_GIY-YIG"/>
    <property type="match status" value="1"/>
</dbReference>
<dbReference type="GO" id="GO:0000712">
    <property type="term" value="P:resolution of meiotic recombination intermediates"/>
    <property type="evidence" value="ECO:0007669"/>
    <property type="project" value="TreeGrafter"/>
</dbReference>
<dbReference type="SMART" id="SM00540">
    <property type="entry name" value="LEM"/>
    <property type="match status" value="1"/>
</dbReference>
<dbReference type="Pfam" id="PF12796">
    <property type="entry name" value="Ank_2"/>
    <property type="match status" value="1"/>
</dbReference>
<keyword evidence="3" id="KW-1052">Target cell membrane</keyword>
<dbReference type="GO" id="GO:0006887">
    <property type="term" value="P:exocytosis"/>
    <property type="evidence" value="ECO:0007669"/>
    <property type="project" value="UniProtKB-KW"/>
</dbReference>
<evidence type="ECO:0000256" key="6">
    <source>
        <dbReference type="PROSITE-ProRule" id="PRU00023"/>
    </source>
</evidence>
<organism evidence="8">
    <name type="scientific">Aceria tosichella</name>
    <name type="common">wheat curl mite</name>
    <dbReference type="NCBI Taxonomy" id="561515"/>
    <lineage>
        <taxon>Eukaryota</taxon>
        <taxon>Metazoa</taxon>
        <taxon>Ecdysozoa</taxon>
        <taxon>Arthropoda</taxon>
        <taxon>Chelicerata</taxon>
        <taxon>Arachnida</taxon>
        <taxon>Acari</taxon>
        <taxon>Acariformes</taxon>
        <taxon>Trombidiformes</taxon>
        <taxon>Prostigmata</taxon>
        <taxon>Eupodina</taxon>
        <taxon>Eriophyoidea</taxon>
        <taxon>Eriophyidae</taxon>
        <taxon>Eriophyinae</taxon>
        <taxon>Aceriini</taxon>
        <taxon>Aceria</taxon>
    </lineage>
</organism>
<keyword evidence="6" id="KW-0040">ANK repeat</keyword>
<keyword evidence="2" id="KW-0268">Exocytosis</keyword>
<accession>A0A6G1SHW2</accession>
<protein>
    <submittedName>
        <fullName evidence="8">Ankyrin repeat and LEM domain-containing protein 1</fullName>
    </submittedName>
</protein>
<dbReference type="GO" id="GO:0044218">
    <property type="term" value="C:other organism cell membrane"/>
    <property type="evidence" value="ECO:0007669"/>
    <property type="project" value="UniProtKB-KW"/>
</dbReference>
<dbReference type="PANTHER" id="PTHR46427">
    <property type="entry name" value="ANKYRIN REPEAT AND LEM DOMAIN-CONTAINING PROTEIN 1"/>
    <property type="match status" value="1"/>
</dbReference>
<dbReference type="SMART" id="SM00248">
    <property type="entry name" value="ANK"/>
    <property type="match status" value="3"/>
</dbReference>
<keyword evidence="4" id="KW-0800">Toxin</keyword>
<dbReference type="InterPro" id="IPR036770">
    <property type="entry name" value="Ankyrin_rpt-contain_sf"/>
</dbReference>
<comment type="subcellular location">
    <subcellularLocation>
        <location evidence="1">Target cell membrane</location>
    </subcellularLocation>
</comment>
<dbReference type="GO" id="GO:0044231">
    <property type="term" value="C:host cell presynaptic membrane"/>
    <property type="evidence" value="ECO:0007669"/>
    <property type="project" value="UniProtKB-KW"/>
</dbReference>
<gene>
    <name evidence="8" type="primary">ANKLE1</name>
    <name evidence="8" type="ORF">g.3544</name>
</gene>